<evidence type="ECO:0000313" key="3">
    <source>
        <dbReference type="Proteomes" id="UP000291144"/>
    </source>
</evidence>
<dbReference type="AlphaFoldDB" id="A0A4R0KAZ1"/>
<dbReference type="PANTHER" id="PTHR38436">
    <property type="entry name" value="POLYKETIDE CYCLASE SNOAL-LIKE DOMAIN"/>
    <property type="match status" value="1"/>
</dbReference>
<dbReference type="Pfam" id="PF07366">
    <property type="entry name" value="SnoaL"/>
    <property type="match status" value="1"/>
</dbReference>
<dbReference type="GO" id="GO:0030638">
    <property type="term" value="P:polyketide metabolic process"/>
    <property type="evidence" value="ECO:0007669"/>
    <property type="project" value="InterPro"/>
</dbReference>
<evidence type="ECO:0000256" key="1">
    <source>
        <dbReference type="SAM" id="MobiDB-lite"/>
    </source>
</evidence>
<name>A0A4R0KAZ1_9ACTN</name>
<feature type="compositionally biased region" description="Basic and acidic residues" evidence="1">
    <location>
        <begin position="89"/>
        <end position="105"/>
    </location>
</feature>
<dbReference type="SUPFAM" id="SSF54427">
    <property type="entry name" value="NTF2-like"/>
    <property type="match status" value="1"/>
</dbReference>
<reference evidence="2 3" key="1">
    <citation type="submission" date="2019-02" db="EMBL/GenBank/DDBJ databases">
        <title>Kribbella capetownensis sp. nov. and Kribbella speibonae sp. nov., isolated from soil.</title>
        <authorList>
            <person name="Curtis S.M."/>
            <person name="Norton I."/>
            <person name="Everest G.J."/>
            <person name="Meyers P.R."/>
        </authorList>
    </citation>
    <scope>NUCLEOTIDE SEQUENCE [LARGE SCALE GENOMIC DNA]</scope>
    <source>
        <strain evidence="2 3">NRRL B-24813</strain>
    </source>
</reference>
<evidence type="ECO:0000313" key="2">
    <source>
        <dbReference type="EMBL" id="TCC56537.1"/>
    </source>
</evidence>
<evidence type="ECO:0008006" key="4">
    <source>
        <dbReference type="Google" id="ProtNLM"/>
    </source>
</evidence>
<dbReference type="EMBL" id="SJKB01000012">
    <property type="protein sequence ID" value="TCC56537.1"/>
    <property type="molecule type" value="Genomic_DNA"/>
</dbReference>
<dbReference type="InterPro" id="IPR009959">
    <property type="entry name" value="Cyclase_SnoaL-like"/>
</dbReference>
<sequence length="214" mass="23439">MSTSGYLLVKTFTNPLESDLTYRNIPRPSDLSPPHGDPVRAVRRGLTPPVTEPQELVPPRRRSALPESGMRPSCTADESGQGGSRHGSRRDGADRRRDHRCDRAGDPGAFDTLMGPALAADFREGIGRIRSAFPDYAGIVVSRVVEGDRMASQFVYHGTHQGEWLGVPPTGRRVRFVGTSMNRFANGVMVEADVVMDWLEVLKQLGGFPDDEPA</sequence>
<dbReference type="PANTHER" id="PTHR38436:SF1">
    <property type="entry name" value="ESTER CYCLASE"/>
    <property type="match status" value="1"/>
</dbReference>
<dbReference type="Gene3D" id="3.10.450.50">
    <property type="match status" value="1"/>
</dbReference>
<accession>A0A4R0KAZ1</accession>
<gene>
    <name evidence="2" type="ORF">E0H73_33210</name>
</gene>
<organism evidence="2 3">
    <name type="scientific">Kribbella pittospori</name>
    <dbReference type="NCBI Taxonomy" id="722689"/>
    <lineage>
        <taxon>Bacteria</taxon>
        <taxon>Bacillati</taxon>
        <taxon>Actinomycetota</taxon>
        <taxon>Actinomycetes</taxon>
        <taxon>Propionibacteriales</taxon>
        <taxon>Kribbellaceae</taxon>
        <taxon>Kribbella</taxon>
    </lineage>
</organism>
<keyword evidence="3" id="KW-1185">Reference proteome</keyword>
<comment type="caution">
    <text evidence="2">The sequence shown here is derived from an EMBL/GenBank/DDBJ whole genome shotgun (WGS) entry which is preliminary data.</text>
</comment>
<feature type="region of interest" description="Disordered" evidence="1">
    <location>
        <begin position="19"/>
        <end position="109"/>
    </location>
</feature>
<dbReference type="Proteomes" id="UP000291144">
    <property type="component" value="Unassembled WGS sequence"/>
</dbReference>
<proteinExistence type="predicted"/>
<protein>
    <recommendedName>
        <fullName evidence="4">Ester cyclase</fullName>
    </recommendedName>
</protein>
<dbReference type="InterPro" id="IPR032710">
    <property type="entry name" value="NTF2-like_dom_sf"/>
</dbReference>
<dbReference type="OrthoDB" id="3624661at2"/>